<evidence type="ECO:0000313" key="2">
    <source>
        <dbReference type="Proteomes" id="UP000002195"/>
    </source>
</evidence>
<evidence type="ECO:0000313" key="1">
    <source>
        <dbReference type="EMBL" id="EAL68792.1"/>
    </source>
</evidence>
<dbReference type="RefSeq" id="XP_642689.1">
    <property type="nucleotide sequence ID" value="XM_637597.1"/>
</dbReference>
<dbReference type="GO" id="GO:0045335">
    <property type="term" value="C:phagocytic vesicle"/>
    <property type="evidence" value="ECO:0007005"/>
    <property type="project" value="dictyBase"/>
</dbReference>
<dbReference type="eggNOG" id="ENOG502RH7D">
    <property type="taxonomic scope" value="Eukaryota"/>
</dbReference>
<dbReference type="FunCoup" id="Q86K89">
    <property type="interactions" value="31"/>
</dbReference>
<comment type="caution">
    <text evidence="1">The sequence shown here is derived from an EMBL/GenBank/DDBJ whole genome shotgun (WGS) entry which is preliminary data.</text>
</comment>
<sequence>MFRYGLRVLSKAVDAKAAEAITAVPKGGYPAYLKPFLEGAEVLPPAPERSQFEKESDYINAVIAHPVIQKSPNALKIYNEFQESKRAMANYEPIPGESSEKVVINWDFYKKILPEDTVEFFRALEKKTHETILSWEAEDKKFIDFLLKKIKSDEEASKESQKSLYLTIQALEADRKQMEDFLTNLRTTTFEDLHGKYPEIDEQIYQEISNDEWMPKDLVGQETIYNKAKEAHHH</sequence>
<dbReference type="KEGG" id="ddi:DDB_G0277213"/>
<name>Q86K89_DICDI</name>
<dbReference type="AlphaFoldDB" id="Q86K89"/>
<dbReference type="Proteomes" id="UP000002195">
    <property type="component" value="Unassembled WGS sequence"/>
</dbReference>
<dbReference type="dictyBase" id="DDB_G0277213"/>
<proteinExistence type="predicted"/>
<evidence type="ECO:0008006" key="3">
    <source>
        <dbReference type="Google" id="ProtNLM"/>
    </source>
</evidence>
<dbReference type="PaxDb" id="44689-DDB0237753"/>
<protein>
    <recommendedName>
        <fullName evidence="3">ATP synthase subunit d, mitochondrial</fullName>
    </recommendedName>
</protein>
<dbReference type="VEuPathDB" id="AmoebaDB:DDB_G0277213"/>
<dbReference type="SMR" id="Q86K89"/>
<dbReference type="EMBL" id="AAFI02000019">
    <property type="protein sequence ID" value="EAL68792.1"/>
    <property type="molecule type" value="Genomic_DNA"/>
</dbReference>
<keyword evidence="2" id="KW-1185">Reference proteome</keyword>
<organism evidence="1 2">
    <name type="scientific">Dictyostelium discoideum</name>
    <name type="common">Social amoeba</name>
    <dbReference type="NCBI Taxonomy" id="44689"/>
    <lineage>
        <taxon>Eukaryota</taxon>
        <taxon>Amoebozoa</taxon>
        <taxon>Evosea</taxon>
        <taxon>Eumycetozoa</taxon>
        <taxon>Dictyostelia</taxon>
        <taxon>Dictyosteliales</taxon>
        <taxon>Dictyosteliaceae</taxon>
        <taxon>Dictyostelium</taxon>
    </lineage>
</organism>
<dbReference type="OMA" id="EISNDEW"/>
<accession>Q86K89</accession>
<dbReference type="GeneID" id="8620878"/>
<reference evidence="1 2" key="1">
    <citation type="journal article" date="2005" name="Nature">
        <title>The genome of the social amoeba Dictyostelium discoideum.</title>
        <authorList>
            <consortium name="The Dictyostelium discoideum Sequencing Consortium"/>
            <person name="Eichinger L."/>
            <person name="Pachebat J.A."/>
            <person name="Glockner G."/>
            <person name="Rajandream M.A."/>
            <person name="Sucgang R."/>
            <person name="Berriman M."/>
            <person name="Song J."/>
            <person name="Olsen R."/>
            <person name="Szafranski K."/>
            <person name="Xu Q."/>
            <person name="Tunggal B."/>
            <person name="Kummerfeld S."/>
            <person name="Madera M."/>
            <person name="Konfortov B.A."/>
            <person name="Rivero F."/>
            <person name="Bankier A.T."/>
            <person name="Lehmann R."/>
            <person name="Hamlin N."/>
            <person name="Davies R."/>
            <person name="Gaudet P."/>
            <person name="Fey P."/>
            <person name="Pilcher K."/>
            <person name="Chen G."/>
            <person name="Saunders D."/>
            <person name="Sodergren E."/>
            <person name="Davis P."/>
            <person name="Kerhornou A."/>
            <person name="Nie X."/>
            <person name="Hall N."/>
            <person name="Anjard C."/>
            <person name="Hemphill L."/>
            <person name="Bason N."/>
            <person name="Farbrother P."/>
            <person name="Desany B."/>
            <person name="Just E."/>
            <person name="Morio T."/>
            <person name="Rost R."/>
            <person name="Churcher C."/>
            <person name="Cooper J."/>
            <person name="Haydock S."/>
            <person name="van Driessche N."/>
            <person name="Cronin A."/>
            <person name="Goodhead I."/>
            <person name="Muzny D."/>
            <person name="Mourier T."/>
            <person name="Pain A."/>
            <person name="Lu M."/>
            <person name="Harper D."/>
            <person name="Lindsay R."/>
            <person name="Hauser H."/>
            <person name="James K."/>
            <person name="Quiles M."/>
            <person name="Madan Babu M."/>
            <person name="Saito T."/>
            <person name="Buchrieser C."/>
            <person name="Wardroper A."/>
            <person name="Felder M."/>
            <person name="Thangavelu M."/>
            <person name="Johnson D."/>
            <person name="Knights A."/>
            <person name="Loulseged H."/>
            <person name="Mungall K."/>
            <person name="Oliver K."/>
            <person name="Price C."/>
            <person name="Quail M.A."/>
            <person name="Urushihara H."/>
            <person name="Hernandez J."/>
            <person name="Rabbinowitsch E."/>
            <person name="Steffen D."/>
            <person name="Sanders M."/>
            <person name="Ma J."/>
            <person name="Kohara Y."/>
            <person name="Sharp S."/>
            <person name="Simmonds M."/>
            <person name="Spiegler S."/>
            <person name="Tivey A."/>
            <person name="Sugano S."/>
            <person name="White B."/>
            <person name="Walker D."/>
            <person name="Woodward J."/>
            <person name="Winckler T."/>
            <person name="Tanaka Y."/>
            <person name="Shaulsky G."/>
            <person name="Schleicher M."/>
            <person name="Weinstock G."/>
            <person name="Rosenthal A."/>
            <person name="Cox E.C."/>
            <person name="Chisholm R.L."/>
            <person name="Gibbs R."/>
            <person name="Loomis W.F."/>
            <person name="Platzer M."/>
            <person name="Kay R.R."/>
            <person name="Williams J."/>
            <person name="Dear P.H."/>
            <person name="Noegel A.A."/>
            <person name="Barrell B."/>
            <person name="Kuspa A."/>
        </authorList>
    </citation>
    <scope>NUCLEOTIDE SEQUENCE [LARGE SCALE GENOMIC DNA]</scope>
    <source>
        <strain evidence="1 2">AX4</strain>
    </source>
</reference>
<dbReference type="HOGENOM" id="CLU_1186862_0_0_1"/>
<accession>Q550C7</accession>
<gene>
    <name evidence="1" type="ORF">DDB_G0277213</name>
</gene>
<dbReference type="InParanoid" id="Q86K89"/>